<dbReference type="Gene3D" id="3.40.50.1110">
    <property type="entry name" value="SGNH hydrolase"/>
    <property type="match status" value="1"/>
</dbReference>
<dbReference type="PANTHER" id="PTHR30383">
    <property type="entry name" value="THIOESTERASE 1/PROTEASE 1/LYSOPHOSPHOLIPASE L1"/>
    <property type="match status" value="1"/>
</dbReference>
<organism evidence="2 3">
    <name type="scientific">Mucilaginibacter pineti</name>
    <dbReference type="NCBI Taxonomy" id="1391627"/>
    <lineage>
        <taxon>Bacteria</taxon>
        <taxon>Pseudomonadati</taxon>
        <taxon>Bacteroidota</taxon>
        <taxon>Sphingobacteriia</taxon>
        <taxon>Sphingobacteriales</taxon>
        <taxon>Sphingobacteriaceae</taxon>
        <taxon>Mucilaginibacter</taxon>
    </lineage>
</organism>
<gene>
    <name evidence="2" type="ORF">SAMN05216464_101784</name>
</gene>
<evidence type="ECO:0000259" key="1">
    <source>
        <dbReference type="Pfam" id="PF13472"/>
    </source>
</evidence>
<protein>
    <submittedName>
        <fullName evidence="2">Lysophospholipase L1</fullName>
    </submittedName>
</protein>
<dbReference type="Pfam" id="PF13472">
    <property type="entry name" value="Lipase_GDSL_2"/>
    <property type="match status" value="1"/>
</dbReference>
<dbReference type="InterPro" id="IPR013830">
    <property type="entry name" value="SGNH_hydro"/>
</dbReference>
<dbReference type="RefSeq" id="WP_091144544.1">
    <property type="nucleotide sequence ID" value="NZ_FNAI01000001.1"/>
</dbReference>
<reference evidence="2 3" key="1">
    <citation type="submission" date="2016-10" db="EMBL/GenBank/DDBJ databases">
        <authorList>
            <person name="de Groot N.N."/>
        </authorList>
    </citation>
    <scope>NUCLEOTIDE SEQUENCE [LARGE SCALE GENOMIC DNA]</scope>
    <source>
        <strain evidence="2 3">47C3B</strain>
    </source>
</reference>
<name>A0A1G6UWW7_9SPHI</name>
<feature type="domain" description="SGNH hydrolase-type esterase" evidence="1">
    <location>
        <begin position="27"/>
        <end position="263"/>
    </location>
</feature>
<proteinExistence type="predicted"/>
<dbReference type="AlphaFoldDB" id="A0A1G6UWW7"/>
<dbReference type="OrthoDB" id="1246242at2"/>
<evidence type="ECO:0000313" key="2">
    <source>
        <dbReference type="EMBL" id="SDD45751.1"/>
    </source>
</evidence>
<sequence length="275" mass="31318">MRKSLLLLISLTLLTAFSPRKELTWVAIGDSITYHNGKPEATKNRITKGYMDDVVEKLPYIHFTNQGYGGWTAKSIADNIDKLGIEKADIYSVFLGTNDWWTALPIGTMADYENNTGNATAYGAYRTIVNKIRSLNSEAEIILITPMQRTDFVDVNNYSSIIYGCYKEKNGHFLSEYADAVKNIAKKENFKLVDLYYKSGITIKNAVKYRRLKDPKTGEYKNYTYPDYVGIPYNPKIDDYPYPADAMNMTYDGLHPSDKGHAIIANMLVKIMKRF</sequence>
<dbReference type="InterPro" id="IPR036514">
    <property type="entry name" value="SGNH_hydro_sf"/>
</dbReference>
<dbReference type="PANTHER" id="PTHR30383:SF5">
    <property type="entry name" value="SGNH HYDROLASE-TYPE ESTERASE DOMAIN-CONTAINING PROTEIN"/>
    <property type="match status" value="1"/>
</dbReference>
<evidence type="ECO:0000313" key="3">
    <source>
        <dbReference type="Proteomes" id="UP000199072"/>
    </source>
</evidence>
<dbReference type="SUPFAM" id="SSF52266">
    <property type="entry name" value="SGNH hydrolase"/>
    <property type="match status" value="1"/>
</dbReference>
<keyword evidence="3" id="KW-1185">Reference proteome</keyword>
<dbReference type="Proteomes" id="UP000199072">
    <property type="component" value="Unassembled WGS sequence"/>
</dbReference>
<dbReference type="GO" id="GO:0004622">
    <property type="term" value="F:phosphatidylcholine lysophospholipase activity"/>
    <property type="evidence" value="ECO:0007669"/>
    <property type="project" value="TreeGrafter"/>
</dbReference>
<dbReference type="CDD" id="cd00229">
    <property type="entry name" value="SGNH_hydrolase"/>
    <property type="match status" value="1"/>
</dbReference>
<dbReference type="EMBL" id="FNAI01000001">
    <property type="protein sequence ID" value="SDD45751.1"/>
    <property type="molecule type" value="Genomic_DNA"/>
</dbReference>
<accession>A0A1G6UWW7</accession>
<dbReference type="STRING" id="1391627.SAMN05216464_101784"/>
<dbReference type="InterPro" id="IPR051532">
    <property type="entry name" value="Ester_Hydrolysis_Enzymes"/>
</dbReference>